<gene>
    <name evidence="1" type="ORF">L2E82_07655</name>
</gene>
<comment type="caution">
    <text evidence="1">The sequence shown here is derived from an EMBL/GenBank/DDBJ whole genome shotgun (WGS) entry which is preliminary data.</text>
</comment>
<organism evidence="1 2">
    <name type="scientific">Cichorium intybus</name>
    <name type="common">Chicory</name>
    <dbReference type="NCBI Taxonomy" id="13427"/>
    <lineage>
        <taxon>Eukaryota</taxon>
        <taxon>Viridiplantae</taxon>
        <taxon>Streptophyta</taxon>
        <taxon>Embryophyta</taxon>
        <taxon>Tracheophyta</taxon>
        <taxon>Spermatophyta</taxon>
        <taxon>Magnoliopsida</taxon>
        <taxon>eudicotyledons</taxon>
        <taxon>Gunneridae</taxon>
        <taxon>Pentapetalae</taxon>
        <taxon>asterids</taxon>
        <taxon>campanulids</taxon>
        <taxon>Asterales</taxon>
        <taxon>Asteraceae</taxon>
        <taxon>Cichorioideae</taxon>
        <taxon>Cichorieae</taxon>
        <taxon>Cichoriinae</taxon>
        <taxon>Cichorium</taxon>
    </lineage>
</organism>
<reference evidence="1 2" key="2">
    <citation type="journal article" date="2022" name="Mol. Ecol. Resour.">
        <title>The genomes of chicory, endive, great burdock and yacon provide insights into Asteraceae paleo-polyploidization history and plant inulin production.</title>
        <authorList>
            <person name="Fan W."/>
            <person name="Wang S."/>
            <person name="Wang H."/>
            <person name="Wang A."/>
            <person name="Jiang F."/>
            <person name="Liu H."/>
            <person name="Zhao H."/>
            <person name="Xu D."/>
            <person name="Zhang Y."/>
        </authorList>
    </citation>
    <scope>NUCLEOTIDE SEQUENCE [LARGE SCALE GENOMIC DNA]</scope>
    <source>
        <strain evidence="2">cv. Punajuju</strain>
        <tissue evidence="1">Leaves</tissue>
    </source>
</reference>
<evidence type="ECO:0000313" key="1">
    <source>
        <dbReference type="EMBL" id="KAI3778395.1"/>
    </source>
</evidence>
<proteinExistence type="predicted"/>
<dbReference type="EMBL" id="CM042010">
    <property type="protein sequence ID" value="KAI3778395.1"/>
    <property type="molecule type" value="Genomic_DNA"/>
</dbReference>
<evidence type="ECO:0000313" key="2">
    <source>
        <dbReference type="Proteomes" id="UP001055811"/>
    </source>
</evidence>
<accession>A0ACB9G4R9</accession>
<protein>
    <submittedName>
        <fullName evidence="1">Uncharacterized protein</fullName>
    </submittedName>
</protein>
<keyword evidence="2" id="KW-1185">Reference proteome</keyword>
<reference evidence="2" key="1">
    <citation type="journal article" date="2022" name="Mol. Ecol. Resour.">
        <title>The genomes of chicory, endive, great burdock and yacon provide insights into Asteraceae palaeo-polyploidization history and plant inulin production.</title>
        <authorList>
            <person name="Fan W."/>
            <person name="Wang S."/>
            <person name="Wang H."/>
            <person name="Wang A."/>
            <person name="Jiang F."/>
            <person name="Liu H."/>
            <person name="Zhao H."/>
            <person name="Xu D."/>
            <person name="Zhang Y."/>
        </authorList>
    </citation>
    <scope>NUCLEOTIDE SEQUENCE [LARGE SCALE GENOMIC DNA]</scope>
    <source>
        <strain evidence="2">cv. Punajuju</strain>
    </source>
</reference>
<sequence>MASSSLGYRYKKEFTKMEKPYSHPLFDASSIESYSKLSNMNPKFLNGNHKLRSNLVFLHDEMEVQDHCNSSKKQKLNMIGMVPTNNLKTKNYTKFDQGSSKKTSNQYRFDLNVSPPGSNGDNASYQQEDLSSPSEQISHHSLTTKFEQGCGSQLILMSCLRCYLHVMVCDVNPECPKCFKGDCLLDMYRDIPIKKYIV</sequence>
<name>A0ACB9G4R9_CICIN</name>
<dbReference type="Proteomes" id="UP001055811">
    <property type="component" value="Linkage Group LG02"/>
</dbReference>